<dbReference type="SMART" id="SM00287">
    <property type="entry name" value="SH3b"/>
    <property type="match status" value="1"/>
</dbReference>
<evidence type="ECO:0000313" key="3">
    <source>
        <dbReference type="EMBL" id="OGC51688.1"/>
    </source>
</evidence>
<keyword evidence="1" id="KW-1133">Transmembrane helix</keyword>
<feature type="transmembrane region" description="Helical" evidence="1">
    <location>
        <begin position="6"/>
        <end position="27"/>
    </location>
</feature>
<dbReference type="PROSITE" id="PS51781">
    <property type="entry name" value="SH3B"/>
    <property type="match status" value="1"/>
</dbReference>
<protein>
    <recommendedName>
        <fullName evidence="2">SH3b domain-containing protein</fullName>
    </recommendedName>
</protein>
<dbReference type="Gene3D" id="2.30.30.40">
    <property type="entry name" value="SH3 Domains"/>
    <property type="match status" value="1"/>
</dbReference>
<dbReference type="EMBL" id="MEVH01000015">
    <property type="protein sequence ID" value="OGC51688.1"/>
    <property type="molecule type" value="Genomic_DNA"/>
</dbReference>
<dbReference type="InterPro" id="IPR003646">
    <property type="entry name" value="SH3-like_bac-type"/>
</dbReference>
<feature type="domain" description="SH3b" evidence="2">
    <location>
        <begin position="318"/>
        <end position="386"/>
    </location>
</feature>
<keyword evidence="1" id="KW-0812">Transmembrane</keyword>
<organism evidence="3 4">
    <name type="scientific">candidate division WWE3 bacterium RIFCSPLOWO2_01_FULL_39_13</name>
    <dbReference type="NCBI Taxonomy" id="1802624"/>
    <lineage>
        <taxon>Bacteria</taxon>
        <taxon>Katanobacteria</taxon>
    </lineage>
</organism>
<sequence>MKKFDVYQIVTIVLSIAVVASIGFLIFNSYKGEIGNAAISVDTENGKAAVLINGKDLGETPVYTERVFTGKVDVDINGENSSYSTIIKPAAGTAAIIKRDLGVNSSFSSGQNLWFTKTGGSDKVISVVSPDVSDVLVIVDGVEIGKTPIKFKTKELLKQNDDDKYNLMFKKDGYEDQLVDVKVMQGYDLNIRVDMFLRPIPSEVTSIEGVANGVHFINFSSVSDPAFADKQAWAKAINYWLKTRSVASFGNYKAEKFNYMIADNGKVYDEGGNEIKPEDINFEGEVFMAYLGSSQSPDLSDSAKESLAKAGTSGVGTSTGFSVKIKENSLGYLRIRVDASTAAEQVSKAETGATFKVLEEKNGWYKIPYEEGKEGWISGSEQYVEKVE</sequence>
<dbReference type="Pfam" id="PF08308">
    <property type="entry name" value="PEGA"/>
    <property type="match status" value="1"/>
</dbReference>
<keyword evidence="1" id="KW-0472">Membrane</keyword>
<proteinExistence type="predicted"/>
<dbReference type="AlphaFoldDB" id="A0A1F4V3E9"/>
<dbReference type="Pfam" id="PF08239">
    <property type="entry name" value="SH3_3"/>
    <property type="match status" value="1"/>
</dbReference>
<evidence type="ECO:0000313" key="4">
    <source>
        <dbReference type="Proteomes" id="UP000178771"/>
    </source>
</evidence>
<evidence type="ECO:0000259" key="2">
    <source>
        <dbReference type="PROSITE" id="PS51781"/>
    </source>
</evidence>
<comment type="caution">
    <text evidence="3">The sequence shown here is derived from an EMBL/GenBank/DDBJ whole genome shotgun (WGS) entry which is preliminary data.</text>
</comment>
<dbReference type="Proteomes" id="UP000178771">
    <property type="component" value="Unassembled WGS sequence"/>
</dbReference>
<evidence type="ECO:0000256" key="1">
    <source>
        <dbReference type="SAM" id="Phobius"/>
    </source>
</evidence>
<dbReference type="STRING" id="1802624.A2982_03385"/>
<accession>A0A1F4V3E9</accession>
<dbReference type="InterPro" id="IPR013229">
    <property type="entry name" value="PEGA"/>
</dbReference>
<name>A0A1F4V3E9_UNCKA</name>
<gene>
    <name evidence="3" type="ORF">A2982_03385</name>
</gene>
<reference evidence="3 4" key="1">
    <citation type="journal article" date="2016" name="Nat. Commun.">
        <title>Thousands of microbial genomes shed light on interconnected biogeochemical processes in an aquifer system.</title>
        <authorList>
            <person name="Anantharaman K."/>
            <person name="Brown C.T."/>
            <person name="Hug L.A."/>
            <person name="Sharon I."/>
            <person name="Castelle C.J."/>
            <person name="Probst A.J."/>
            <person name="Thomas B.C."/>
            <person name="Singh A."/>
            <person name="Wilkins M.J."/>
            <person name="Karaoz U."/>
            <person name="Brodie E.L."/>
            <person name="Williams K.H."/>
            <person name="Hubbard S.S."/>
            <person name="Banfield J.F."/>
        </authorList>
    </citation>
    <scope>NUCLEOTIDE SEQUENCE [LARGE SCALE GENOMIC DNA]</scope>
</reference>